<proteinExistence type="predicted"/>
<protein>
    <submittedName>
        <fullName evidence="3">YncE family protein</fullName>
    </submittedName>
</protein>
<dbReference type="Pfam" id="PF21783">
    <property type="entry name" value="YNCE"/>
    <property type="match status" value="1"/>
</dbReference>
<sequence length="490" mass="53208">MLSLKKPLFVCILLVSLLAALTIGNAFTLSEKAVSTPIQIPISERDRVYTADQTSNTISVINPATNTLLGRISLGNPRPNVLSPLYRGELNVHGLGFSPDHRTLAVISTGSNAVTLIDTATNAIKGTIYVGRSPHEGFFTPNGEELWVAVRGEDYISVINPKTLKEIRQVKVANGPGMIMFSSDGSRAYICSSFTPELNVINTRSYQIEKRIPVISPFSPNIAITPDDSEVWFTHKDVGKVSILDTQTLKIKTVLDTGSITNHVNFVDNSQGKFAYVTVGGLNQVKVYQRDPILRMVTTIPVGELPHGIWPSGDGTRIYVGLENGDAVDVIDTVKQRRIQRIPVGYMPQALVYVSNAVPTGDGRENLESPKKLLTHNIGLKSPNQGKAIANVTIRDVGELDGLDLLVLGLRPNQEYGLYFVGNENKSPEMITALRTDAKGNGMGQATGTLRERLLSSISSKAKFSQLVVAPRNAQNPVKEAVLVVLEPCC</sequence>
<dbReference type="NCBIfam" id="TIGR02276">
    <property type="entry name" value="beta_rpt_yvtn"/>
    <property type="match status" value="1"/>
</dbReference>
<dbReference type="InterPro" id="IPR011045">
    <property type="entry name" value="N2O_reductase_N"/>
</dbReference>
<dbReference type="EMBL" id="JAHHHW010000101">
    <property type="protein sequence ID" value="MBW4433259.1"/>
    <property type="molecule type" value="Genomic_DNA"/>
</dbReference>
<dbReference type="Proteomes" id="UP000813215">
    <property type="component" value="Unassembled WGS sequence"/>
</dbReference>
<feature type="domain" description="YNCE-like beta-propeller" evidence="2">
    <location>
        <begin position="106"/>
        <end position="289"/>
    </location>
</feature>
<dbReference type="PANTHER" id="PTHR47197:SF3">
    <property type="entry name" value="DIHYDRO-HEME D1 DEHYDROGENASE"/>
    <property type="match status" value="1"/>
</dbReference>
<evidence type="ECO:0000256" key="1">
    <source>
        <dbReference type="ARBA" id="ARBA00022729"/>
    </source>
</evidence>
<gene>
    <name evidence="3" type="ORF">KME28_16430</name>
</gene>
<dbReference type="PANTHER" id="PTHR47197">
    <property type="entry name" value="PROTEIN NIRF"/>
    <property type="match status" value="1"/>
</dbReference>
<comment type="caution">
    <text evidence="3">The sequence shown here is derived from an EMBL/GenBank/DDBJ whole genome shotgun (WGS) entry which is preliminary data.</text>
</comment>
<dbReference type="InterPro" id="IPR048433">
    <property type="entry name" value="YNCE-like_beta-prop"/>
</dbReference>
<accession>A0A9E3LUG2</accession>
<evidence type="ECO:0000313" key="4">
    <source>
        <dbReference type="Proteomes" id="UP000813215"/>
    </source>
</evidence>
<dbReference type="InterPro" id="IPR015943">
    <property type="entry name" value="WD40/YVTN_repeat-like_dom_sf"/>
</dbReference>
<dbReference type="AlphaFoldDB" id="A0A9E3LUG2"/>
<evidence type="ECO:0000313" key="3">
    <source>
        <dbReference type="EMBL" id="MBW4433259.1"/>
    </source>
</evidence>
<evidence type="ECO:0000259" key="2">
    <source>
        <dbReference type="Pfam" id="PF21783"/>
    </source>
</evidence>
<organism evidence="3 4">
    <name type="scientific">Pelatocladus maniniholoensis HA4357-MV3</name>
    <dbReference type="NCBI Taxonomy" id="1117104"/>
    <lineage>
        <taxon>Bacteria</taxon>
        <taxon>Bacillati</taxon>
        <taxon>Cyanobacteriota</taxon>
        <taxon>Cyanophyceae</taxon>
        <taxon>Nostocales</taxon>
        <taxon>Nostocaceae</taxon>
        <taxon>Pelatocladus</taxon>
    </lineage>
</organism>
<reference evidence="3" key="1">
    <citation type="submission" date="2021-05" db="EMBL/GenBank/DDBJ databases">
        <authorList>
            <person name="Pietrasiak N."/>
            <person name="Ward R."/>
            <person name="Stajich J.E."/>
            <person name="Kurbessoian T."/>
        </authorList>
    </citation>
    <scope>NUCLEOTIDE SEQUENCE</scope>
    <source>
        <strain evidence="3">HA4357-MV3</strain>
    </source>
</reference>
<dbReference type="InterPro" id="IPR011964">
    <property type="entry name" value="YVTN_b-propeller_repeat"/>
</dbReference>
<reference evidence="3" key="2">
    <citation type="journal article" date="2022" name="Microbiol. Resour. Announc.">
        <title>Metagenome Sequencing to Explore Phylogenomics of Terrestrial Cyanobacteria.</title>
        <authorList>
            <person name="Ward R.D."/>
            <person name="Stajich J.E."/>
            <person name="Johansen J.R."/>
            <person name="Huntemann M."/>
            <person name="Clum A."/>
            <person name="Foster B."/>
            <person name="Foster B."/>
            <person name="Roux S."/>
            <person name="Palaniappan K."/>
            <person name="Varghese N."/>
            <person name="Mukherjee S."/>
            <person name="Reddy T.B.K."/>
            <person name="Daum C."/>
            <person name="Copeland A."/>
            <person name="Chen I.A."/>
            <person name="Ivanova N.N."/>
            <person name="Kyrpides N.C."/>
            <person name="Shapiro N."/>
            <person name="Eloe-Fadrosh E.A."/>
            <person name="Pietrasiak N."/>
        </authorList>
    </citation>
    <scope>NUCLEOTIDE SEQUENCE</scope>
    <source>
        <strain evidence="3">HA4357-MV3</strain>
    </source>
</reference>
<keyword evidence="1" id="KW-0732">Signal</keyword>
<dbReference type="InterPro" id="IPR051200">
    <property type="entry name" value="Host-pathogen_enzymatic-act"/>
</dbReference>
<dbReference type="Gene3D" id="2.130.10.10">
    <property type="entry name" value="YVTN repeat-like/Quinoprotein amine dehydrogenase"/>
    <property type="match status" value="3"/>
</dbReference>
<dbReference type="SUPFAM" id="SSF50974">
    <property type="entry name" value="Nitrous oxide reductase, N-terminal domain"/>
    <property type="match status" value="1"/>
</dbReference>
<name>A0A9E3LUG2_9NOST</name>